<comment type="caution">
    <text evidence="2">The sequence shown here is derived from an EMBL/GenBank/DDBJ whole genome shotgun (WGS) entry which is preliminary data.</text>
</comment>
<proteinExistence type="predicted"/>
<sequence>MRVRKDSMDRDEIVENVAMTIGRVVEIVQKKWGSGGKKDEKLGSKKGSKKRTTHEVRYMDSNADDLMDANEFGSDDDEDIGELGGVEFEGKKRKKGDLIKEQVNELN</sequence>
<keyword evidence="3" id="KW-1185">Reference proteome</keyword>
<evidence type="ECO:0000313" key="2">
    <source>
        <dbReference type="EMBL" id="KAK9279506.1"/>
    </source>
</evidence>
<evidence type="ECO:0000313" key="3">
    <source>
        <dbReference type="Proteomes" id="UP001415857"/>
    </source>
</evidence>
<organism evidence="2 3">
    <name type="scientific">Liquidambar formosana</name>
    <name type="common">Formosan gum</name>
    <dbReference type="NCBI Taxonomy" id="63359"/>
    <lineage>
        <taxon>Eukaryota</taxon>
        <taxon>Viridiplantae</taxon>
        <taxon>Streptophyta</taxon>
        <taxon>Embryophyta</taxon>
        <taxon>Tracheophyta</taxon>
        <taxon>Spermatophyta</taxon>
        <taxon>Magnoliopsida</taxon>
        <taxon>eudicotyledons</taxon>
        <taxon>Gunneridae</taxon>
        <taxon>Pentapetalae</taxon>
        <taxon>Saxifragales</taxon>
        <taxon>Altingiaceae</taxon>
        <taxon>Liquidambar</taxon>
    </lineage>
</organism>
<accession>A0AAP0WWQ3</accession>
<dbReference type="Proteomes" id="UP001415857">
    <property type="component" value="Unassembled WGS sequence"/>
</dbReference>
<evidence type="ECO:0000256" key="1">
    <source>
        <dbReference type="SAM" id="MobiDB-lite"/>
    </source>
</evidence>
<dbReference type="AlphaFoldDB" id="A0AAP0WWQ3"/>
<name>A0AAP0WWQ3_LIQFO</name>
<reference evidence="2 3" key="1">
    <citation type="journal article" date="2024" name="Plant J.">
        <title>Genome sequences and population genomics reveal climatic adaptation and genomic divergence between two closely related sweetgum species.</title>
        <authorList>
            <person name="Xu W.Q."/>
            <person name="Ren C.Q."/>
            <person name="Zhang X.Y."/>
            <person name="Comes H.P."/>
            <person name="Liu X.H."/>
            <person name="Li Y.G."/>
            <person name="Kettle C.J."/>
            <person name="Jalonen R."/>
            <person name="Gaisberger H."/>
            <person name="Ma Y.Z."/>
            <person name="Qiu Y.X."/>
        </authorList>
    </citation>
    <scope>NUCLEOTIDE SEQUENCE [LARGE SCALE GENOMIC DNA]</scope>
    <source>
        <strain evidence="2">Hangzhou</strain>
    </source>
</reference>
<gene>
    <name evidence="2" type="ORF">L1049_013185</name>
</gene>
<feature type="compositionally biased region" description="Acidic residues" evidence="1">
    <location>
        <begin position="62"/>
        <end position="81"/>
    </location>
</feature>
<dbReference type="EMBL" id="JBBPBK010000008">
    <property type="protein sequence ID" value="KAK9279506.1"/>
    <property type="molecule type" value="Genomic_DNA"/>
</dbReference>
<feature type="region of interest" description="Disordered" evidence="1">
    <location>
        <begin position="33"/>
        <end position="84"/>
    </location>
</feature>
<protein>
    <submittedName>
        <fullName evidence="2">Uncharacterized protein</fullName>
    </submittedName>
</protein>